<organism evidence="1 2">
    <name type="scientific">Lichtheimia corymbifera JMRC:FSU:9682</name>
    <dbReference type="NCBI Taxonomy" id="1263082"/>
    <lineage>
        <taxon>Eukaryota</taxon>
        <taxon>Fungi</taxon>
        <taxon>Fungi incertae sedis</taxon>
        <taxon>Mucoromycota</taxon>
        <taxon>Mucoromycotina</taxon>
        <taxon>Mucoromycetes</taxon>
        <taxon>Mucorales</taxon>
        <taxon>Lichtheimiaceae</taxon>
        <taxon>Lichtheimia</taxon>
    </lineage>
</organism>
<reference evidence="1" key="1">
    <citation type="submission" date="2013-08" db="EMBL/GenBank/DDBJ databases">
        <title>Gene expansion shapes genome architecture in the human pathogen Lichtheimia corymbifera: an evolutionary genomics analysis in the ancient terrestrial Mucorales (Mucoromycotina).</title>
        <authorList>
            <person name="Schwartze V.U."/>
            <person name="Winter S."/>
            <person name="Shelest E."/>
            <person name="Marcet-Houben M."/>
            <person name="Horn F."/>
            <person name="Wehner S."/>
            <person name="Hoffmann K."/>
            <person name="Riege K."/>
            <person name="Sammeth M."/>
            <person name="Nowrousian M."/>
            <person name="Valiante V."/>
            <person name="Linde J."/>
            <person name="Jacobsen I.D."/>
            <person name="Marz M."/>
            <person name="Brakhage A.A."/>
            <person name="Gabaldon T."/>
            <person name="Bocker S."/>
            <person name="Voigt K."/>
        </authorList>
    </citation>
    <scope>NUCLEOTIDE SEQUENCE [LARGE SCALE GENOMIC DNA]</scope>
    <source>
        <strain evidence="1">FSU 9682</strain>
    </source>
</reference>
<dbReference type="OrthoDB" id="46529at2759"/>
<keyword evidence="2" id="KW-1185">Reference proteome</keyword>
<proteinExistence type="predicted"/>
<protein>
    <submittedName>
        <fullName evidence="1">_thioesterase family</fullName>
    </submittedName>
</protein>
<evidence type="ECO:0000313" key="1">
    <source>
        <dbReference type="EMBL" id="CDH57404.1"/>
    </source>
</evidence>
<dbReference type="VEuPathDB" id="FungiDB:LCOR_08348.1"/>
<dbReference type="EMBL" id="CBTN010000046">
    <property type="protein sequence ID" value="CDH57404.1"/>
    <property type="molecule type" value="Genomic_DNA"/>
</dbReference>
<dbReference type="SUPFAM" id="SSF54637">
    <property type="entry name" value="Thioesterase/thiol ester dehydrase-isomerase"/>
    <property type="match status" value="1"/>
</dbReference>
<comment type="caution">
    <text evidence="1">The sequence shown here is derived from an EMBL/GenBank/DDBJ whole genome shotgun (WGS) entry which is preliminary data.</text>
</comment>
<sequence length="124" mass="13936">MLPTTVLRSPALVQKVLKSFHTEGGYDSLVLPGLKVINSEEGRVRAEFTVEKQHLNRLKSVHGGLLATVLRKDYMQPVGRIAVVTNWARHLHSQALSFPQMVALLLLEDTTSLLLKLTPTRRMR</sequence>
<dbReference type="Proteomes" id="UP000027586">
    <property type="component" value="Unassembled WGS sequence"/>
</dbReference>
<accession>A0A068S540</accession>
<dbReference type="Gene3D" id="3.10.129.10">
    <property type="entry name" value="Hotdog Thioesterase"/>
    <property type="match status" value="1"/>
</dbReference>
<evidence type="ECO:0000313" key="2">
    <source>
        <dbReference type="Proteomes" id="UP000027586"/>
    </source>
</evidence>
<dbReference type="InterPro" id="IPR029069">
    <property type="entry name" value="HotDog_dom_sf"/>
</dbReference>
<gene>
    <name evidence="1" type="ORF">LCOR_08348.1</name>
</gene>
<name>A0A068S540_9FUNG</name>
<dbReference type="AlphaFoldDB" id="A0A068S540"/>